<dbReference type="EMBL" id="CP151657">
    <property type="protein sequence ID" value="WZP17331.1"/>
    <property type="molecule type" value="Genomic_DNA"/>
</dbReference>
<sequence length="150" mass="16720">MPDTLSPRSDEDAAGSAKDFEDEITLNFTNPQPIALVCVVNGNASDWISHMRADRVRTVVVSLDDGKQEVTHRASLRTLPEHEIQNPQDLELPAPADFWAAKPTYDRVSLTLTDRYLGSQVYDPNTGEDVDVPTQKVMLAEVQVWIDAEQ</sequence>
<evidence type="ECO:0000313" key="2">
    <source>
        <dbReference type="Proteomes" id="UP001448858"/>
    </source>
</evidence>
<protein>
    <submittedName>
        <fullName evidence="1">Uncharacterized protein</fullName>
    </submittedName>
</protein>
<reference evidence="1 2" key="1">
    <citation type="submission" date="2024-04" db="EMBL/GenBank/DDBJ databases">
        <title>Arthrobacter sp. from Plains bison fecal sample.</title>
        <authorList>
            <person name="Ruzzini A."/>
        </authorList>
    </citation>
    <scope>NUCLEOTIDE SEQUENCE [LARGE SCALE GENOMIC DNA]</scope>
    <source>
        <strain evidence="1 2">EINP1</strain>
    </source>
</reference>
<organism evidence="1 2">
    <name type="scientific">Arthrobacter citreus</name>
    <dbReference type="NCBI Taxonomy" id="1670"/>
    <lineage>
        <taxon>Bacteria</taxon>
        <taxon>Bacillati</taxon>
        <taxon>Actinomycetota</taxon>
        <taxon>Actinomycetes</taxon>
        <taxon>Micrococcales</taxon>
        <taxon>Micrococcaceae</taxon>
        <taxon>Arthrobacter</taxon>
    </lineage>
</organism>
<keyword evidence="2" id="KW-1185">Reference proteome</keyword>
<gene>
    <name evidence="1" type="ORF">AAE021_07170</name>
</gene>
<proteinExistence type="predicted"/>
<accession>A0ABZ3A080</accession>
<dbReference type="Proteomes" id="UP001448858">
    <property type="component" value="Chromosome"/>
</dbReference>
<evidence type="ECO:0000313" key="1">
    <source>
        <dbReference type="EMBL" id="WZP17331.1"/>
    </source>
</evidence>
<name>A0ABZ3A080_9MICC</name>
<dbReference type="RefSeq" id="WP_342024928.1">
    <property type="nucleotide sequence ID" value="NZ_CP151657.1"/>
</dbReference>